<dbReference type="FunFam" id="3.40.50.300:FF:003486">
    <property type="entry name" value="Major sperm protein"/>
    <property type="match status" value="1"/>
</dbReference>
<name>A0A2A6BHT9_PRIPA</name>
<dbReference type="SMART" id="SM00175">
    <property type="entry name" value="RAB"/>
    <property type="match status" value="1"/>
</dbReference>
<dbReference type="PROSITE" id="PS51419">
    <property type="entry name" value="RAB"/>
    <property type="match status" value="1"/>
</dbReference>
<organism evidence="1 2">
    <name type="scientific">Pristionchus pacificus</name>
    <name type="common">Parasitic nematode worm</name>
    <dbReference type="NCBI Taxonomy" id="54126"/>
    <lineage>
        <taxon>Eukaryota</taxon>
        <taxon>Metazoa</taxon>
        <taxon>Ecdysozoa</taxon>
        <taxon>Nematoda</taxon>
        <taxon>Chromadorea</taxon>
        <taxon>Rhabditida</taxon>
        <taxon>Rhabditina</taxon>
        <taxon>Diplogasteromorpha</taxon>
        <taxon>Diplogasteroidea</taxon>
        <taxon>Neodiplogasteridae</taxon>
        <taxon>Pristionchus</taxon>
    </lineage>
</organism>
<dbReference type="PANTHER" id="PTHR22943:SF248">
    <property type="entry name" value="SEVEN TM RECEPTOR"/>
    <property type="match status" value="1"/>
</dbReference>
<dbReference type="Pfam" id="PF10326">
    <property type="entry name" value="7TM_GPCR_Str"/>
    <property type="match status" value="1"/>
</dbReference>
<dbReference type="PANTHER" id="PTHR22943">
    <property type="entry name" value="7-TRANSMEMBRANE DOMAIN RECEPTOR C.ELEGANS"/>
    <property type="match status" value="1"/>
</dbReference>
<dbReference type="SUPFAM" id="SSF81321">
    <property type="entry name" value="Family A G protein-coupled receptor-like"/>
    <property type="match status" value="1"/>
</dbReference>
<reference evidence="1" key="2">
    <citation type="submission" date="2022-06" db="UniProtKB">
        <authorList>
            <consortium name="EnsemblMetazoa"/>
        </authorList>
    </citation>
    <scope>IDENTIFICATION</scope>
    <source>
        <strain evidence="1">PS312</strain>
    </source>
</reference>
<dbReference type="SUPFAM" id="SSF52540">
    <property type="entry name" value="P-loop containing nucleoside triphosphate hydrolases"/>
    <property type="match status" value="1"/>
</dbReference>
<protein>
    <submittedName>
        <fullName evidence="1">G protein-coupled receptor</fullName>
    </submittedName>
</protein>
<dbReference type="GO" id="GO:0003924">
    <property type="term" value="F:GTPase activity"/>
    <property type="evidence" value="ECO:0007669"/>
    <property type="project" value="InterPro"/>
</dbReference>
<dbReference type="PRINTS" id="PR00449">
    <property type="entry name" value="RASTRNSFRMNG"/>
</dbReference>
<dbReference type="AlphaFoldDB" id="A0A2A6BHT9"/>
<accession>A0A8R1Z1Y9</accession>
<accession>A0A2A6BHT9</accession>
<reference evidence="2" key="1">
    <citation type="journal article" date="2008" name="Nat. Genet.">
        <title>The Pristionchus pacificus genome provides a unique perspective on nematode lifestyle and parasitism.</title>
        <authorList>
            <person name="Dieterich C."/>
            <person name="Clifton S.W."/>
            <person name="Schuster L.N."/>
            <person name="Chinwalla A."/>
            <person name="Delehaunty K."/>
            <person name="Dinkelacker I."/>
            <person name="Fulton L."/>
            <person name="Fulton R."/>
            <person name="Godfrey J."/>
            <person name="Minx P."/>
            <person name="Mitreva M."/>
            <person name="Roeseler W."/>
            <person name="Tian H."/>
            <person name="Witte H."/>
            <person name="Yang S.P."/>
            <person name="Wilson R.K."/>
            <person name="Sommer R.J."/>
        </authorList>
    </citation>
    <scope>NUCLEOTIDE SEQUENCE [LARGE SCALE GENOMIC DNA]</scope>
    <source>
        <strain evidence="2">PS312</strain>
    </source>
</reference>
<evidence type="ECO:0000313" key="1">
    <source>
        <dbReference type="EnsemblMetazoa" id="PPA42780.1"/>
    </source>
</evidence>
<dbReference type="Gene3D" id="3.40.50.300">
    <property type="entry name" value="P-loop containing nucleotide triphosphate hydrolases"/>
    <property type="match status" value="1"/>
</dbReference>
<proteinExistence type="predicted"/>
<gene>
    <name evidence="1" type="primary">WBGene00281149</name>
</gene>
<dbReference type="GO" id="GO:0005525">
    <property type="term" value="F:GTP binding"/>
    <property type="evidence" value="ECO:0007669"/>
    <property type="project" value="InterPro"/>
</dbReference>
<dbReference type="InterPro" id="IPR027417">
    <property type="entry name" value="P-loop_NTPase"/>
</dbReference>
<keyword evidence="2" id="KW-1185">Reference proteome</keyword>
<dbReference type="InterPro" id="IPR019428">
    <property type="entry name" value="7TM_GPCR_serpentine_rcpt_Str"/>
</dbReference>
<dbReference type="Proteomes" id="UP000005239">
    <property type="component" value="Unassembled WGS sequence"/>
</dbReference>
<dbReference type="EnsemblMetazoa" id="PPA42780.1">
    <property type="protein sequence ID" value="PPA42780.1"/>
    <property type="gene ID" value="WBGene00281149"/>
</dbReference>
<evidence type="ECO:0000313" key="2">
    <source>
        <dbReference type="Proteomes" id="UP000005239"/>
    </source>
</evidence>
<sequence>MFLRKLEKLRIDNPNHSDFLPKERSEILMQKRNANEIKGKSSLVLRFVKGQLHEYQESTIGVAFLTQTVCLDEATVKFEIWDTAGQDHSLAPMYYRGAQAAIVVYDITNQIYSYSTTICSLVSNSLLIFVLCYTKLNHVGPYRWIILSFAIMDILISLIHSLIFPAIHMTEFGYIFWGYRLLDKPAVVGIFGCMCWVFLFYQSFIILAFHYVYRYVSTMARLDQAESVAELATDRYYCQLIMCTAVGIGWTPSEQSREAFAPTMMDTYGINLYAENRPGFLAQPYWIRKPDGIKEWQWGRLVVLSGAFSTVFGTLGVIGFCLVRILREMGRTKINLESNTRRLQRQLVRALLWQSVIPTVTSYIPICVTVLTPLFFEFSLGGVGTVCIMSMELFPFIDPLIIFFFTGQLEMNIIPALASALKTSISQAWSNPKEDFKIRPTVGECIIDMDVLSSLEKLPRELIWSIIEYAPETTPLLRPRIYLRSLDSKLCAFTYDAYFPFNSISSSWLPLSTTAPSSMK</sequence>